<name>A0A948S3P3_UNCEI</name>
<protein>
    <submittedName>
        <fullName evidence="1">Uncharacterized protein</fullName>
    </submittedName>
</protein>
<evidence type="ECO:0000313" key="2">
    <source>
        <dbReference type="Proteomes" id="UP000777784"/>
    </source>
</evidence>
<accession>A0A948S3P3</accession>
<organism evidence="1 2">
    <name type="scientific">Eiseniibacteriota bacterium</name>
    <dbReference type="NCBI Taxonomy" id="2212470"/>
    <lineage>
        <taxon>Bacteria</taxon>
        <taxon>Candidatus Eiseniibacteriota</taxon>
    </lineage>
</organism>
<reference evidence="1" key="1">
    <citation type="submission" date="2021-05" db="EMBL/GenBank/DDBJ databases">
        <title>Energy efficiency and biological interactions define the core microbiome of deep oligotrophic groundwater.</title>
        <authorList>
            <person name="Mehrshad M."/>
            <person name="Lopez-Fernandez M."/>
            <person name="Bell E."/>
            <person name="Bernier-Latmani R."/>
            <person name="Bertilsson S."/>
            <person name="Dopson M."/>
        </authorList>
    </citation>
    <scope>NUCLEOTIDE SEQUENCE</scope>
    <source>
        <strain evidence="1">Modern_marine.mb.64</strain>
    </source>
</reference>
<evidence type="ECO:0000313" key="1">
    <source>
        <dbReference type="EMBL" id="MBU2693244.1"/>
    </source>
</evidence>
<comment type="caution">
    <text evidence="1">The sequence shown here is derived from an EMBL/GenBank/DDBJ whole genome shotgun (WGS) entry which is preliminary data.</text>
</comment>
<sequence>MDCDIFHTKRARQLDREIDRFEVWLHFLQPVESYPPADLEHDRNSVFWWRPEAAG</sequence>
<proteinExistence type="predicted"/>
<dbReference type="AlphaFoldDB" id="A0A948S3P3"/>
<dbReference type="Proteomes" id="UP000777784">
    <property type="component" value="Unassembled WGS sequence"/>
</dbReference>
<dbReference type="EMBL" id="JAHJDP010000118">
    <property type="protein sequence ID" value="MBU2693244.1"/>
    <property type="molecule type" value="Genomic_DNA"/>
</dbReference>
<gene>
    <name evidence="1" type="ORF">KJ970_20190</name>
</gene>